<dbReference type="Pfam" id="PF00350">
    <property type="entry name" value="Dynamin_N"/>
    <property type="match status" value="1"/>
</dbReference>
<keyword evidence="1" id="KW-1133">Transmembrane helix</keyword>
<evidence type="ECO:0000256" key="1">
    <source>
        <dbReference type="SAM" id="Phobius"/>
    </source>
</evidence>
<keyword evidence="1" id="KW-0812">Transmembrane</keyword>
<keyword evidence="4" id="KW-1185">Reference proteome</keyword>
<gene>
    <name evidence="3" type="ORF">P2L57_25005</name>
</gene>
<keyword evidence="1" id="KW-0472">Membrane</keyword>
<dbReference type="SUPFAM" id="SSF52540">
    <property type="entry name" value="P-loop containing nucleoside triphosphate hydrolases"/>
    <property type="match status" value="1"/>
</dbReference>
<comment type="caution">
    <text evidence="3">The sequence shown here is derived from an EMBL/GenBank/DDBJ whole genome shotgun (WGS) entry which is preliminary data.</text>
</comment>
<evidence type="ECO:0000313" key="3">
    <source>
        <dbReference type="EMBL" id="MDF2258856.1"/>
    </source>
</evidence>
<sequence length="710" mass="74902">MSVEPVEPSELAFGNAVLDAFTAARDTFLDAVASGRKIARRCMPRNTGLLRRFDAAEQAVDACLLDLVIVGAEGAGKSTLVNALLGRDVTPQEDLVPGTVAPVVVEWGDTDQVRYSVVLDGVPSTEAACRDMEEFGGYVLSGRNEDNRKRVLRGYVRLQHPMLEKGVRLVDLPGVEGVSPHVAAELRAFLESDTHTVIGVCRDRSYGPLLRIAEQWSRTRVRFAAVVLNWSYDAWERNAARQEEWAGEVRSAARRVLGDETFAEVDPEQLFVLHLPTLTSPRSWRHRSGPRVTGRPHRKEAERFIRAVSAYMADNGADSLLFRAHGHALGALAELDDFLAFREATLRAVLSPDPAAARKLAAQVAAARRAAEDAWQAVSGPAMAGRLAASQWPACRSSVVKSQQDLLQRITRAEQKVLSEHNRIPKAVAEQTARGLANAAALHDDEVMTATQRALEPVLAFYRGHAQHALDLFFDRLPLLQESMGEFGVSPDTTDSTESPRLVDDTRARLGRGAGATVAGAAGGALAGYGAAAAGVTFSLAEIGPAVLGGLAGVGGGVSGTAVGGTAATVGAAGGIGGGIIAFAMTPVGALVLVAAGAGALGYAGLTLARAGSRKAFARGIEAMRTQVSGIDVRNGGPVHQAYSDQCEALAESAERMLAEKVEALVQLASPGGRGAEDLARELAGIVSARRAVAELDDRMTAALHRPDAA</sequence>
<protein>
    <submittedName>
        <fullName evidence="3">Dynamin family protein</fullName>
    </submittedName>
</protein>
<proteinExistence type="predicted"/>
<accession>A0ABT5Z5N9</accession>
<dbReference type="EMBL" id="JARHTQ010000018">
    <property type="protein sequence ID" value="MDF2258856.1"/>
    <property type="molecule type" value="Genomic_DNA"/>
</dbReference>
<organism evidence="3 4">
    <name type="scientific">Streptantibioticus ferralitis</name>
    <dbReference type="NCBI Taxonomy" id="236510"/>
    <lineage>
        <taxon>Bacteria</taxon>
        <taxon>Bacillati</taxon>
        <taxon>Actinomycetota</taxon>
        <taxon>Actinomycetes</taxon>
        <taxon>Kitasatosporales</taxon>
        <taxon>Streptomycetaceae</taxon>
        <taxon>Streptantibioticus</taxon>
    </lineage>
</organism>
<feature type="domain" description="Dynamin N-terminal" evidence="2">
    <location>
        <begin position="67"/>
        <end position="194"/>
    </location>
</feature>
<dbReference type="Proteomes" id="UP001220022">
    <property type="component" value="Unassembled WGS sequence"/>
</dbReference>
<dbReference type="InterPro" id="IPR045063">
    <property type="entry name" value="Dynamin_N"/>
</dbReference>
<evidence type="ECO:0000313" key="4">
    <source>
        <dbReference type="Proteomes" id="UP001220022"/>
    </source>
</evidence>
<reference evidence="3 4" key="1">
    <citation type="submission" date="2023-03" db="EMBL/GenBank/DDBJ databases">
        <title>Draft genome sequence of type strain Streptomyces ferralitis JCM 14344.</title>
        <authorList>
            <person name="Klaysubun C."/>
            <person name="Duangmal K."/>
        </authorList>
    </citation>
    <scope>NUCLEOTIDE SEQUENCE [LARGE SCALE GENOMIC DNA]</scope>
    <source>
        <strain evidence="3 4">JCM 14344</strain>
    </source>
</reference>
<dbReference type="CDD" id="cd00882">
    <property type="entry name" value="Ras_like_GTPase"/>
    <property type="match status" value="1"/>
</dbReference>
<evidence type="ECO:0000259" key="2">
    <source>
        <dbReference type="Pfam" id="PF00350"/>
    </source>
</evidence>
<dbReference type="RefSeq" id="WP_275818278.1">
    <property type="nucleotide sequence ID" value="NZ_BAAANM010000014.1"/>
</dbReference>
<feature type="transmembrane region" description="Helical" evidence="1">
    <location>
        <begin position="588"/>
        <end position="609"/>
    </location>
</feature>
<dbReference type="InterPro" id="IPR027417">
    <property type="entry name" value="P-loop_NTPase"/>
</dbReference>
<name>A0ABT5Z5N9_9ACTN</name>
<dbReference type="Gene3D" id="3.40.50.300">
    <property type="entry name" value="P-loop containing nucleotide triphosphate hydrolases"/>
    <property type="match status" value="1"/>
</dbReference>